<name>A0A6I1TTC3_STRMT</name>
<organism evidence="1 2">
    <name type="scientific">Streptococcus mitis</name>
    <dbReference type="NCBI Taxonomy" id="28037"/>
    <lineage>
        <taxon>Bacteria</taxon>
        <taxon>Bacillati</taxon>
        <taxon>Bacillota</taxon>
        <taxon>Bacilli</taxon>
        <taxon>Lactobacillales</taxon>
        <taxon>Streptococcaceae</taxon>
        <taxon>Streptococcus</taxon>
        <taxon>Streptococcus mitis group</taxon>
    </lineage>
</organism>
<protein>
    <submittedName>
        <fullName evidence="1">Uncharacterized protein</fullName>
    </submittedName>
</protein>
<proteinExistence type="predicted"/>
<sequence>MSKTIMSVYSLGDNNLRSSKYGISSSSTQYSGGEATRSIFCFSLCKSQCASQCASNCGSQCASLCTSQCASSCMGFCSGGADDLANLYENIELIKL</sequence>
<comment type="caution">
    <text evidence="1">The sequence shown here is derived from an EMBL/GenBank/DDBJ whole genome shotgun (WGS) entry which is preliminary data.</text>
</comment>
<evidence type="ECO:0000313" key="1">
    <source>
        <dbReference type="EMBL" id="MQQ29132.1"/>
    </source>
</evidence>
<evidence type="ECO:0000313" key="2">
    <source>
        <dbReference type="Proteomes" id="UP000438885"/>
    </source>
</evidence>
<dbReference type="AlphaFoldDB" id="A0A6I1TTC3"/>
<dbReference type="RefSeq" id="WP_153223118.1">
    <property type="nucleotide sequence ID" value="NZ_WIJP01000002.1"/>
</dbReference>
<accession>A0A6I1TTC3</accession>
<reference evidence="1 2" key="1">
    <citation type="submission" date="2019-10" db="EMBL/GenBank/DDBJ databases">
        <title>Streptococcus mitis of the oral and urogenital tracts.</title>
        <authorList>
            <person name="Price T."/>
            <person name="Mores C.R."/>
            <person name="Putonti C."/>
            <person name="Wolfe A.J."/>
        </authorList>
    </citation>
    <scope>NUCLEOTIDE SEQUENCE [LARGE SCALE GENOMIC DNA]</scope>
    <source>
        <strain evidence="1 2">SM10</strain>
    </source>
</reference>
<dbReference type="Proteomes" id="UP000438885">
    <property type="component" value="Unassembled WGS sequence"/>
</dbReference>
<dbReference type="EMBL" id="WIJP01000002">
    <property type="protein sequence ID" value="MQQ29132.1"/>
    <property type="molecule type" value="Genomic_DNA"/>
</dbReference>
<gene>
    <name evidence="1" type="ORF">GEZ84_01790</name>
</gene>